<dbReference type="KEGG" id="pmai:CF386_10235"/>
<evidence type="ECO:0000256" key="2">
    <source>
        <dbReference type="SAM" id="SignalP"/>
    </source>
</evidence>
<organism evidence="4 5">
    <name type="scientific">Paraphotobacterium marinum</name>
    <dbReference type="NCBI Taxonomy" id="1755811"/>
    <lineage>
        <taxon>Bacteria</taxon>
        <taxon>Pseudomonadati</taxon>
        <taxon>Pseudomonadota</taxon>
        <taxon>Gammaproteobacteria</taxon>
        <taxon>Vibrionales</taxon>
        <taxon>Vibrionaceae</taxon>
        <taxon>Paraphotobacterium</taxon>
    </lineage>
</organism>
<keyword evidence="1 2" id="KW-0732">Signal</keyword>
<proteinExistence type="predicted"/>
<dbReference type="Gene3D" id="2.40.160.20">
    <property type="match status" value="1"/>
</dbReference>
<dbReference type="RefSeq" id="WP_089074337.1">
    <property type="nucleotide sequence ID" value="NZ_CBCSAM010000004.1"/>
</dbReference>
<evidence type="ECO:0000313" key="4">
    <source>
        <dbReference type="EMBL" id="ASK79429.1"/>
    </source>
</evidence>
<dbReference type="InterPro" id="IPR027385">
    <property type="entry name" value="Beta-barrel_OMP"/>
</dbReference>
<reference evidence="4 5" key="1">
    <citation type="journal article" date="2016" name="Int. J. Syst. Evol. Microbiol.">
        <title>Paraphotobacterium marinum gen. nov., sp. nov., a member of the family Vibrionaceae, isolated from surface seawater.</title>
        <authorList>
            <person name="Huang Z."/>
            <person name="Dong C."/>
            <person name="Shao Z."/>
        </authorList>
    </citation>
    <scope>NUCLEOTIDE SEQUENCE [LARGE SCALE GENOMIC DNA]</scope>
    <source>
        <strain evidence="4 5">NSCS20N07D</strain>
    </source>
</reference>
<feature type="chain" id="PRO_5012397622" description="Outer membrane protein beta-barrel domain-containing protein" evidence="2">
    <location>
        <begin position="25"/>
        <end position="211"/>
    </location>
</feature>
<dbReference type="EMBL" id="CP022356">
    <property type="protein sequence ID" value="ASK79429.1"/>
    <property type="molecule type" value="Genomic_DNA"/>
</dbReference>
<dbReference type="AlphaFoldDB" id="A0A220VGH6"/>
<evidence type="ECO:0000256" key="1">
    <source>
        <dbReference type="ARBA" id="ARBA00022729"/>
    </source>
</evidence>
<dbReference type="Pfam" id="PF13505">
    <property type="entry name" value="OMP_b-brl"/>
    <property type="match status" value="1"/>
</dbReference>
<feature type="domain" description="Outer membrane protein beta-barrel" evidence="3">
    <location>
        <begin position="10"/>
        <end position="211"/>
    </location>
</feature>
<evidence type="ECO:0000259" key="3">
    <source>
        <dbReference type="Pfam" id="PF13505"/>
    </source>
</evidence>
<feature type="signal peptide" evidence="2">
    <location>
        <begin position="1"/>
        <end position="24"/>
    </location>
</feature>
<sequence>MKKVLLTTTVIIGLSGLATSSVNAEGLYAGIQGGYSWMNIDNINDVGSGKIKDDNGETAEVNVGYLFHINDRFSLGPEIGIGTNFYSPKAQENSFLDTETAKLNTNYYIPVMFKVQFNMNNDLYLFGKAGVAYVSQTVKYSSDLGYSYKDTNNQWEAAFGAGVGYNIAQNVTLELSYNYIDGKDKNNDSDYDIFDETYRFQNVSLGVNYTF</sequence>
<dbReference type="Proteomes" id="UP000242175">
    <property type="component" value="Chromosome small"/>
</dbReference>
<gene>
    <name evidence="4" type="ORF">CF386_10235</name>
</gene>
<accession>A0A220VGH6</accession>
<dbReference type="OrthoDB" id="9782229at2"/>
<protein>
    <recommendedName>
        <fullName evidence="3">Outer membrane protein beta-barrel domain-containing protein</fullName>
    </recommendedName>
</protein>
<dbReference type="InterPro" id="IPR011250">
    <property type="entry name" value="OMP/PagP_B-barrel"/>
</dbReference>
<keyword evidence="5" id="KW-1185">Reference proteome</keyword>
<dbReference type="SUPFAM" id="SSF56925">
    <property type="entry name" value="OMPA-like"/>
    <property type="match status" value="1"/>
</dbReference>
<name>A0A220VGH6_9GAMM</name>
<evidence type="ECO:0000313" key="5">
    <source>
        <dbReference type="Proteomes" id="UP000242175"/>
    </source>
</evidence>